<sequence>MVRVGPYELGATLGRGNYGLVKLAVNCDTGEQFAVKIVKKEVLHDDSQGNVDIKREIAIMKALDHHNIVALNDVLYSPKRVFLVMELVRGGELFESIVKNGRQSENVARQYFHQLIDAVHYCHHRGVYHRDLKPENLLLGENGELKITDFGFSAMKDYGSHLLKTNCGSPHYCAPEVWNGAQDSYDGRKNDAWSCGIILYVMLTGKQPFFDEDDDILLDKVNACVVDYPDYVSDSAKDLMQRLMQKDPKKRYSLSKVKRHPWFAIGYDAEKDALLKQQEGRRERKERERVK</sequence>
<feature type="binding site" evidence="9">
    <location>
        <position position="40"/>
    </location>
    <ligand>
        <name>ATP</name>
        <dbReference type="ChEBI" id="CHEBI:30616"/>
    </ligand>
</feature>
<organism evidence="12 13">
    <name type="scientific">Gracilariopsis chorda</name>
    <dbReference type="NCBI Taxonomy" id="448386"/>
    <lineage>
        <taxon>Eukaryota</taxon>
        <taxon>Rhodophyta</taxon>
        <taxon>Florideophyceae</taxon>
        <taxon>Rhodymeniophycidae</taxon>
        <taxon>Gracilariales</taxon>
        <taxon>Gracilariaceae</taxon>
        <taxon>Gracilariopsis</taxon>
    </lineage>
</organism>
<evidence type="ECO:0000256" key="5">
    <source>
        <dbReference type="ARBA" id="ARBA00022777"/>
    </source>
</evidence>
<dbReference type="InterPro" id="IPR017441">
    <property type="entry name" value="Protein_kinase_ATP_BS"/>
</dbReference>
<dbReference type="EMBL" id="NBIV01000017">
    <property type="protein sequence ID" value="PXF48013.1"/>
    <property type="molecule type" value="Genomic_DNA"/>
</dbReference>
<keyword evidence="13" id="KW-1185">Reference proteome</keyword>
<evidence type="ECO:0000256" key="10">
    <source>
        <dbReference type="RuleBase" id="RU000304"/>
    </source>
</evidence>
<evidence type="ECO:0000259" key="11">
    <source>
        <dbReference type="PROSITE" id="PS50011"/>
    </source>
</evidence>
<keyword evidence="4 9" id="KW-0547">Nucleotide-binding</keyword>
<dbReference type="InterPro" id="IPR011009">
    <property type="entry name" value="Kinase-like_dom_sf"/>
</dbReference>
<comment type="caution">
    <text evidence="12">The sequence shown here is derived from an EMBL/GenBank/DDBJ whole genome shotgun (WGS) entry which is preliminary data.</text>
</comment>
<keyword evidence="3" id="KW-0808">Transferase</keyword>
<dbReference type="PROSITE" id="PS00107">
    <property type="entry name" value="PROTEIN_KINASE_ATP"/>
    <property type="match status" value="1"/>
</dbReference>
<dbReference type="OrthoDB" id="193931at2759"/>
<keyword evidence="2 10" id="KW-0723">Serine/threonine-protein kinase</keyword>
<comment type="catalytic activity">
    <reaction evidence="8">
        <text>L-seryl-[protein] + ATP = O-phospho-L-seryl-[protein] + ADP + H(+)</text>
        <dbReference type="Rhea" id="RHEA:17989"/>
        <dbReference type="Rhea" id="RHEA-COMP:9863"/>
        <dbReference type="Rhea" id="RHEA-COMP:11604"/>
        <dbReference type="ChEBI" id="CHEBI:15378"/>
        <dbReference type="ChEBI" id="CHEBI:29999"/>
        <dbReference type="ChEBI" id="CHEBI:30616"/>
        <dbReference type="ChEBI" id="CHEBI:83421"/>
        <dbReference type="ChEBI" id="CHEBI:456216"/>
        <dbReference type="EC" id="2.7.11.1"/>
    </reaction>
</comment>
<evidence type="ECO:0000256" key="6">
    <source>
        <dbReference type="ARBA" id="ARBA00022840"/>
    </source>
</evidence>
<accession>A0A2V3J130</accession>
<evidence type="ECO:0000313" key="13">
    <source>
        <dbReference type="Proteomes" id="UP000247409"/>
    </source>
</evidence>
<dbReference type="STRING" id="448386.A0A2V3J130"/>
<evidence type="ECO:0000256" key="3">
    <source>
        <dbReference type="ARBA" id="ARBA00022679"/>
    </source>
</evidence>
<keyword evidence="5 12" id="KW-0418">Kinase</keyword>
<evidence type="ECO:0000256" key="9">
    <source>
        <dbReference type="PROSITE-ProRule" id="PRU10141"/>
    </source>
</evidence>
<protein>
    <recommendedName>
        <fullName evidence="1">non-specific serine/threonine protein kinase</fullName>
        <ecNumber evidence="1">2.7.11.1</ecNumber>
    </recommendedName>
</protein>
<dbReference type="PROSITE" id="PS00108">
    <property type="entry name" value="PROTEIN_KINASE_ST"/>
    <property type="match status" value="1"/>
</dbReference>
<dbReference type="SMART" id="SM00220">
    <property type="entry name" value="S_TKc"/>
    <property type="match status" value="1"/>
</dbReference>
<dbReference type="CDD" id="cd14003">
    <property type="entry name" value="STKc_AMPK-like"/>
    <property type="match status" value="1"/>
</dbReference>
<dbReference type="GO" id="GO:0005524">
    <property type="term" value="F:ATP binding"/>
    <property type="evidence" value="ECO:0007669"/>
    <property type="project" value="UniProtKB-UniRule"/>
</dbReference>
<evidence type="ECO:0000256" key="7">
    <source>
        <dbReference type="ARBA" id="ARBA00047899"/>
    </source>
</evidence>
<dbReference type="AlphaFoldDB" id="A0A2V3J130"/>
<proteinExistence type="inferred from homology"/>
<dbReference type="FunFam" id="1.10.510.10:FF:000571">
    <property type="entry name" value="Maternal embryonic leucine zipper kinase"/>
    <property type="match status" value="1"/>
</dbReference>
<keyword evidence="6 9" id="KW-0067">ATP-binding</keyword>
<dbReference type="PANTHER" id="PTHR43895">
    <property type="entry name" value="CALCIUM/CALMODULIN-DEPENDENT PROTEIN KINASE KINASE-RELATED"/>
    <property type="match status" value="1"/>
</dbReference>
<dbReference type="PROSITE" id="PS50011">
    <property type="entry name" value="PROTEIN_KINASE_DOM"/>
    <property type="match status" value="1"/>
</dbReference>
<dbReference type="Proteomes" id="UP000247409">
    <property type="component" value="Unassembled WGS sequence"/>
</dbReference>
<dbReference type="PANTHER" id="PTHR43895:SF32">
    <property type="entry name" value="SERINE_THREONINE-PROTEIN KINASE CHK1"/>
    <property type="match status" value="1"/>
</dbReference>
<reference evidence="12 13" key="1">
    <citation type="journal article" date="2018" name="Mol. Biol. Evol.">
        <title>Analysis of the draft genome of the red seaweed Gracilariopsis chorda provides insights into genome size evolution in Rhodophyta.</title>
        <authorList>
            <person name="Lee J."/>
            <person name="Yang E.C."/>
            <person name="Graf L."/>
            <person name="Yang J.H."/>
            <person name="Qiu H."/>
            <person name="Zel Zion U."/>
            <person name="Chan C.X."/>
            <person name="Stephens T.G."/>
            <person name="Weber A.P.M."/>
            <person name="Boo G.H."/>
            <person name="Boo S.M."/>
            <person name="Kim K.M."/>
            <person name="Shin Y."/>
            <person name="Jung M."/>
            <person name="Lee S.J."/>
            <person name="Yim H.S."/>
            <person name="Lee J.H."/>
            <person name="Bhattacharya D."/>
            <person name="Yoon H.S."/>
        </authorList>
    </citation>
    <scope>NUCLEOTIDE SEQUENCE [LARGE SCALE GENOMIC DNA]</scope>
    <source>
        <strain evidence="12 13">SKKU-2015</strain>
        <tissue evidence="12">Whole body</tissue>
    </source>
</reference>
<dbReference type="InterPro" id="IPR008271">
    <property type="entry name" value="Ser/Thr_kinase_AS"/>
</dbReference>
<gene>
    <name evidence="12" type="ORF">BWQ96_02204</name>
</gene>
<feature type="domain" description="Protein kinase" evidence="11">
    <location>
        <begin position="7"/>
        <end position="263"/>
    </location>
</feature>
<comment type="catalytic activity">
    <reaction evidence="7">
        <text>L-threonyl-[protein] + ATP = O-phospho-L-threonyl-[protein] + ADP + H(+)</text>
        <dbReference type="Rhea" id="RHEA:46608"/>
        <dbReference type="Rhea" id="RHEA-COMP:11060"/>
        <dbReference type="Rhea" id="RHEA-COMP:11605"/>
        <dbReference type="ChEBI" id="CHEBI:15378"/>
        <dbReference type="ChEBI" id="CHEBI:30013"/>
        <dbReference type="ChEBI" id="CHEBI:30616"/>
        <dbReference type="ChEBI" id="CHEBI:61977"/>
        <dbReference type="ChEBI" id="CHEBI:456216"/>
        <dbReference type="EC" id="2.7.11.1"/>
    </reaction>
</comment>
<evidence type="ECO:0000256" key="2">
    <source>
        <dbReference type="ARBA" id="ARBA00022527"/>
    </source>
</evidence>
<dbReference type="FunFam" id="3.30.200.20:FF:000042">
    <property type="entry name" value="Aurora kinase A"/>
    <property type="match status" value="1"/>
</dbReference>
<comment type="similarity">
    <text evidence="10">Belongs to the protein kinase superfamily.</text>
</comment>
<dbReference type="Pfam" id="PF00069">
    <property type="entry name" value="Pkinase"/>
    <property type="match status" value="1"/>
</dbReference>
<evidence type="ECO:0000256" key="8">
    <source>
        <dbReference type="ARBA" id="ARBA00048679"/>
    </source>
</evidence>
<dbReference type="InterPro" id="IPR000719">
    <property type="entry name" value="Prot_kinase_dom"/>
</dbReference>
<evidence type="ECO:0000313" key="12">
    <source>
        <dbReference type="EMBL" id="PXF48013.1"/>
    </source>
</evidence>
<dbReference type="Gene3D" id="1.10.510.10">
    <property type="entry name" value="Transferase(Phosphotransferase) domain 1"/>
    <property type="match status" value="1"/>
</dbReference>
<dbReference type="GO" id="GO:0007165">
    <property type="term" value="P:signal transduction"/>
    <property type="evidence" value="ECO:0007669"/>
    <property type="project" value="TreeGrafter"/>
</dbReference>
<evidence type="ECO:0000256" key="1">
    <source>
        <dbReference type="ARBA" id="ARBA00012513"/>
    </source>
</evidence>
<dbReference type="GO" id="GO:0004674">
    <property type="term" value="F:protein serine/threonine kinase activity"/>
    <property type="evidence" value="ECO:0007669"/>
    <property type="project" value="UniProtKB-KW"/>
</dbReference>
<name>A0A2V3J130_9FLOR</name>
<dbReference type="EC" id="2.7.11.1" evidence="1"/>
<evidence type="ECO:0000256" key="4">
    <source>
        <dbReference type="ARBA" id="ARBA00022741"/>
    </source>
</evidence>
<dbReference type="SUPFAM" id="SSF56112">
    <property type="entry name" value="Protein kinase-like (PK-like)"/>
    <property type="match status" value="1"/>
</dbReference>